<dbReference type="PROSITE" id="PS00571">
    <property type="entry name" value="AMIDASES"/>
    <property type="match status" value="1"/>
</dbReference>
<dbReference type="Gene3D" id="3.90.1300.10">
    <property type="entry name" value="Amidase signature (AS) domain"/>
    <property type="match status" value="1"/>
</dbReference>
<dbReference type="InterPro" id="IPR020556">
    <property type="entry name" value="Amidase_CS"/>
</dbReference>
<organism evidence="6 7">
    <name type="scientific">Exophiala sideris</name>
    <dbReference type="NCBI Taxonomy" id="1016849"/>
    <lineage>
        <taxon>Eukaryota</taxon>
        <taxon>Fungi</taxon>
        <taxon>Dikarya</taxon>
        <taxon>Ascomycota</taxon>
        <taxon>Pezizomycotina</taxon>
        <taxon>Eurotiomycetes</taxon>
        <taxon>Chaetothyriomycetidae</taxon>
        <taxon>Chaetothyriales</taxon>
        <taxon>Herpotrichiellaceae</taxon>
        <taxon>Exophiala</taxon>
    </lineage>
</organism>
<proteinExistence type="inferred from homology"/>
<evidence type="ECO:0000256" key="1">
    <source>
        <dbReference type="ARBA" id="ARBA00001311"/>
    </source>
</evidence>
<comment type="catalytic activity">
    <reaction evidence="1">
        <text>a monocarboxylic acid amide + H2O = a monocarboxylate + NH4(+)</text>
        <dbReference type="Rhea" id="RHEA:12020"/>
        <dbReference type="ChEBI" id="CHEBI:15377"/>
        <dbReference type="ChEBI" id="CHEBI:28938"/>
        <dbReference type="ChEBI" id="CHEBI:35757"/>
        <dbReference type="ChEBI" id="CHEBI:83628"/>
        <dbReference type="EC" id="3.5.1.4"/>
    </reaction>
</comment>
<dbReference type="Pfam" id="PF01425">
    <property type="entry name" value="Amidase"/>
    <property type="match status" value="1"/>
</dbReference>
<dbReference type="PANTHER" id="PTHR46072">
    <property type="entry name" value="AMIDASE-RELATED-RELATED"/>
    <property type="match status" value="1"/>
</dbReference>
<feature type="domain" description="Amidase" evidence="5">
    <location>
        <begin position="78"/>
        <end position="524"/>
    </location>
</feature>
<evidence type="ECO:0000259" key="5">
    <source>
        <dbReference type="Pfam" id="PF01425"/>
    </source>
</evidence>
<evidence type="ECO:0000313" key="6">
    <source>
        <dbReference type="EMBL" id="KAK5068689.1"/>
    </source>
</evidence>
<gene>
    <name evidence="6" type="ORF">LTR69_000810</name>
</gene>
<dbReference type="Proteomes" id="UP001345691">
    <property type="component" value="Unassembled WGS sequence"/>
</dbReference>
<dbReference type="PANTHER" id="PTHR46072:SF4">
    <property type="entry name" value="AMIDASE C550.07-RELATED"/>
    <property type="match status" value="1"/>
</dbReference>
<dbReference type="EMBL" id="JAVRRF010000001">
    <property type="protein sequence ID" value="KAK5068689.1"/>
    <property type="molecule type" value="Genomic_DNA"/>
</dbReference>
<dbReference type="InterPro" id="IPR023631">
    <property type="entry name" value="Amidase_dom"/>
</dbReference>
<evidence type="ECO:0000256" key="3">
    <source>
        <dbReference type="ARBA" id="ARBA00012922"/>
    </source>
</evidence>
<evidence type="ECO:0000256" key="2">
    <source>
        <dbReference type="ARBA" id="ARBA00009199"/>
    </source>
</evidence>
<comment type="caution">
    <text evidence="6">The sequence shown here is derived from an EMBL/GenBank/DDBJ whole genome shotgun (WGS) entry which is preliminary data.</text>
</comment>
<dbReference type="PIRSF" id="PIRSF001221">
    <property type="entry name" value="Amidase_fungi"/>
    <property type="match status" value="1"/>
</dbReference>
<evidence type="ECO:0000313" key="7">
    <source>
        <dbReference type="Proteomes" id="UP001345691"/>
    </source>
</evidence>
<name>A0ABR0JS95_9EURO</name>
<evidence type="ECO:0000256" key="4">
    <source>
        <dbReference type="ARBA" id="ARBA00022801"/>
    </source>
</evidence>
<accession>A0ABR0JS95</accession>
<reference evidence="6 7" key="1">
    <citation type="submission" date="2023-08" db="EMBL/GenBank/DDBJ databases">
        <title>Black Yeasts Isolated from many extreme environments.</title>
        <authorList>
            <person name="Coleine C."/>
            <person name="Stajich J.E."/>
            <person name="Selbmann L."/>
        </authorList>
    </citation>
    <scope>NUCLEOTIDE SEQUENCE [LARGE SCALE GENOMIC DNA]</scope>
    <source>
        <strain evidence="6 7">CCFEE 6328</strain>
    </source>
</reference>
<dbReference type="InterPro" id="IPR036928">
    <property type="entry name" value="AS_sf"/>
</dbReference>
<dbReference type="SUPFAM" id="SSF75304">
    <property type="entry name" value="Amidase signature (AS) enzymes"/>
    <property type="match status" value="1"/>
</dbReference>
<protein>
    <recommendedName>
        <fullName evidence="3">amidase</fullName>
        <ecNumber evidence="3">3.5.1.4</ecNumber>
    </recommendedName>
</protein>
<dbReference type="EC" id="3.5.1.4" evidence="3"/>
<comment type="similarity">
    <text evidence="2">Belongs to the amidase family.</text>
</comment>
<sequence>MVIRDWKEGADRAQKLRQSTLEKVPNYIRDEDLPKDLGTYVVDVPKQVLTPRELELTEGNDATSLVAGLQSGKLTATEVVKAFLRRATLAHKLVNCVTEFLADDALARAAELDEYFKKNGKPIGPLHGLPISIKDHIGVKGKTQSLGYCSLMDATADVDADIVTILYKMGAIFHVRTTQPQMLFSIDTSSPLWGNTVTPYNRNLTAGGSSGGEGALIAMRGSVLGLGTDIGGSVRVPAAHNNIYAFRVSGRRTPYDGICLHGPASEQILCIVGPMAVSLRDCTFFLKALLDAEPWNVDPYVLRMPWREVPKRRDFTVGVMWTDGVVQPHPPVSRVLKETVDKLEAAGIKTVEWKPDDHKKGWEIISGLYWTANGKLQYEYMNASGEPWYPLTKWILPENPQAIDRTTSDNGDLLAQREAYKKQYVKLMNEAGVDFILCPTTIGAAMPIQKSRYWQYTAQWNLLDYPCIAFPAGQVDLSKDKIDESYKPTSELDKFFYDLYKPEDFEKAPVGLQLVGRTYHDEEVASAMEVLDEILHK</sequence>
<keyword evidence="4" id="KW-0378">Hydrolase</keyword>
<keyword evidence="7" id="KW-1185">Reference proteome</keyword>